<protein>
    <submittedName>
        <fullName evidence="2">Uncharacterized protein</fullName>
    </submittedName>
</protein>
<comment type="caution">
    <text evidence="2">The sequence shown here is derived from an EMBL/GenBank/DDBJ whole genome shotgun (WGS) entry which is preliminary data.</text>
</comment>
<keyword evidence="3" id="KW-1185">Reference proteome</keyword>
<evidence type="ECO:0000313" key="2">
    <source>
        <dbReference type="EMBL" id="CAG8978227.1"/>
    </source>
</evidence>
<feature type="region of interest" description="Disordered" evidence="1">
    <location>
        <begin position="27"/>
        <end position="59"/>
    </location>
</feature>
<evidence type="ECO:0000313" key="3">
    <source>
        <dbReference type="Proteomes" id="UP000701801"/>
    </source>
</evidence>
<dbReference type="AlphaFoldDB" id="A0A9N9Q891"/>
<feature type="compositionally biased region" description="Basic and acidic residues" evidence="1">
    <location>
        <begin position="27"/>
        <end position="38"/>
    </location>
</feature>
<gene>
    <name evidence="2" type="ORF">HYALB_00010718</name>
</gene>
<evidence type="ECO:0000256" key="1">
    <source>
        <dbReference type="SAM" id="MobiDB-lite"/>
    </source>
</evidence>
<feature type="compositionally biased region" description="Basic and acidic residues" evidence="1">
    <location>
        <begin position="47"/>
        <end position="59"/>
    </location>
</feature>
<name>A0A9N9Q891_9HELO</name>
<accession>A0A9N9Q891</accession>
<sequence>MYRGMRTVSEPSFEKFAIIQRTYKEKDKKRNKCVEAQRRSHSTPSHDPYKREIHQKSKEEGREEMMNLWSLRWITVAGYCMYVQ</sequence>
<dbReference type="Proteomes" id="UP000701801">
    <property type="component" value="Unassembled WGS sequence"/>
</dbReference>
<proteinExistence type="predicted"/>
<organism evidence="2 3">
    <name type="scientific">Hymenoscyphus albidus</name>
    <dbReference type="NCBI Taxonomy" id="595503"/>
    <lineage>
        <taxon>Eukaryota</taxon>
        <taxon>Fungi</taxon>
        <taxon>Dikarya</taxon>
        <taxon>Ascomycota</taxon>
        <taxon>Pezizomycotina</taxon>
        <taxon>Leotiomycetes</taxon>
        <taxon>Helotiales</taxon>
        <taxon>Helotiaceae</taxon>
        <taxon>Hymenoscyphus</taxon>
    </lineage>
</organism>
<dbReference type="EMBL" id="CAJVRM010000247">
    <property type="protein sequence ID" value="CAG8978227.1"/>
    <property type="molecule type" value="Genomic_DNA"/>
</dbReference>
<reference evidence="2" key="1">
    <citation type="submission" date="2021-07" db="EMBL/GenBank/DDBJ databases">
        <authorList>
            <person name="Durling M."/>
        </authorList>
    </citation>
    <scope>NUCLEOTIDE SEQUENCE</scope>
</reference>